<feature type="compositionally biased region" description="Basic and acidic residues" evidence="1">
    <location>
        <begin position="82"/>
        <end position="103"/>
    </location>
</feature>
<dbReference type="EMBL" id="AHKC01008892">
    <property type="protein sequence ID" value="EKF35882.1"/>
    <property type="molecule type" value="Genomic_DNA"/>
</dbReference>
<evidence type="ECO:0000256" key="1">
    <source>
        <dbReference type="SAM" id="MobiDB-lite"/>
    </source>
</evidence>
<evidence type="ECO:0000259" key="2">
    <source>
        <dbReference type="Pfam" id="PF23398"/>
    </source>
</evidence>
<feature type="compositionally biased region" description="Polar residues" evidence="1">
    <location>
        <begin position="373"/>
        <end position="383"/>
    </location>
</feature>
<dbReference type="Pfam" id="PF23398">
    <property type="entry name" value="FAZ1_cons"/>
    <property type="match status" value="1"/>
</dbReference>
<keyword evidence="4" id="KW-1185">Reference proteome</keyword>
<dbReference type="Proteomes" id="UP000007350">
    <property type="component" value="Unassembled WGS sequence"/>
</dbReference>
<evidence type="ECO:0000313" key="3">
    <source>
        <dbReference type="EMBL" id="EKF35882.1"/>
    </source>
</evidence>
<accession>K2P3V3</accession>
<feature type="domain" description="Flagellar attachment zone protein 1 conserved" evidence="2">
    <location>
        <begin position="136"/>
        <end position="227"/>
    </location>
</feature>
<protein>
    <recommendedName>
        <fullName evidence="2">Flagellar attachment zone protein 1 conserved domain-containing protein</fullName>
    </recommendedName>
</protein>
<gene>
    <name evidence="3" type="ORF">MOQ_002308</name>
</gene>
<comment type="caution">
    <text evidence="3">The sequence shown here is derived from an EMBL/GenBank/DDBJ whole genome shotgun (WGS) entry which is preliminary data.</text>
</comment>
<proteinExistence type="predicted"/>
<feature type="compositionally biased region" description="Basic and acidic residues" evidence="1">
    <location>
        <begin position="23"/>
        <end position="39"/>
    </location>
</feature>
<reference evidence="3 4" key="1">
    <citation type="journal article" date="2012" name="BMC Genomics">
        <title>Comparative genomic analysis of human infective Trypanosoma cruzi lineages with the bat-restricted subspecies T. cruzi marinkellei.</title>
        <authorList>
            <person name="Franzen O."/>
            <person name="Talavera-Lopez C."/>
            <person name="Ochaya S."/>
            <person name="Butler C.E."/>
            <person name="Messenger L.A."/>
            <person name="Lewis M.D."/>
            <person name="Llewellyn M.S."/>
            <person name="Marinkelle C.J."/>
            <person name="Tyler K.M."/>
            <person name="Miles M.A."/>
            <person name="Andersson B."/>
        </authorList>
    </citation>
    <scope>NUCLEOTIDE SEQUENCE [LARGE SCALE GENOMIC DNA]</scope>
    <source>
        <strain evidence="3 4">B7</strain>
    </source>
</reference>
<dbReference type="OrthoDB" id="245998at2759"/>
<feature type="region of interest" description="Disordered" evidence="1">
    <location>
        <begin position="319"/>
        <end position="383"/>
    </location>
</feature>
<sequence length="586" mass="62669">MIVERQLEVDEPHNVPNGPGEESNSKHTPELHELSKEGSDVPLTGTSGNGGSAPARHLSLRAQSTESGTGNNGKMLPLPRQPSDEEVQKTPIRKEEVPEKAENSARSFSDCGSDPPEAAAMAPVPTPQPAVNTAAVTTHTKTFEGGQWASLLSSMHDTVMRTLLNEASRATGLPDTKIRVVEMKMKGDSTLVTEISLIHDSTKSTEDMEHALNAYAFEGMKQLLEMRSSTEDRLPINPNVNLHGNAILSTGKPAAAAAVDADNDDGNDNKVKKDSLGGVHVTRLNATNEVATNDEERVTESPYPTGGLKKTGVVMRGKVHREEAKTTKTASQTPAKKGTKKQKMAAKGKSPTEKMKTFPQKPSTPKRAFTPRGVTTSYTGVNTTNEAYTPRGAAKAYARAGTPNVKRPGKGFLPFSSNFITTLSPHAARLQYSPRPVGRPRSPAGAGRETPRRRGSPRVSPMRTHSASRTRSFEGLANVSKQVSNAADYSGIKRSNGVINRGGGRPIPPQRVIRVGLPTFPRTPRASAVAASLIPESHECGESEGFVPTDHVVSTPVEAFSAHNNDVEPYENVAAMTPNSVGFEAQ</sequence>
<evidence type="ECO:0000313" key="4">
    <source>
        <dbReference type="Proteomes" id="UP000007350"/>
    </source>
</evidence>
<feature type="region of interest" description="Disordered" evidence="1">
    <location>
        <begin position="1"/>
        <end position="128"/>
    </location>
</feature>
<feature type="compositionally biased region" description="Basic and acidic residues" evidence="1">
    <location>
        <begin position="1"/>
        <end position="13"/>
    </location>
</feature>
<dbReference type="InterPro" id="IPR056614">
    <property type="entry name" value="FAZ1_cons"/>
</dbReference>
<feature type="compositionally biased region" description="Basic residues" evidence="1">
    <location>
        <begin position="337"/>
        <end position="346"/>
    </location>
</feature>
<organism evidence="3 4">
    <name type="scientific">Trypanosoma cruzi marinkellei</name>
    <dbReference type="NCBI Taxonomy" id="85056"/>
    <lineage>
        <taxon>Eukaryota</taxon>
        <taxon>Discoba</taxon>
        <taxon>Euglenozoa</taxon>
        <taxon>Kinetoplastea</taxon>
        <taxon>Metakinetoplastina</taxon>
        <taxon>Trypanosomatida</taxon>
        <taxon>Trypanosomatidae</taxon>
        <taxon>Trypanosoma</taxon>
        <taxon>Schizotrypanum</taxon>
    </lineage>
</organism>
<name>K2P3V3_TRYCR</name>
<feature type="region of interest" description="Disordered" evidence="1">
    <location>
        <begin position="426"/>
        <end position="477"/>
    </location>
</feature>
<dbReference type="AlphaFoldDB" id="K2P3V3"/>